<feature type="transmembrane region" description="Helical" evidence="7">
    <location>
        <begin position="71"/>
        <end position="93"/>
    </location>
</feature>
<dbReference type="InterPro" id="IPR039421">
    <property type="entry name" value="Type_1_exporter"/>
</dbReference>
<dbReference type="InterPro" id="IPR036640">
    <property type="entry name" value="ABC1_TM_sf"/>
</dbReference>
<evidence type="ECO:0000259" key="8">
    <source>
        <dbReference type="PROSITE" id="PS50893"/>
    </source>
</evidence>
<accession>X5E257</accession>
<dbReference type="OrthoDB" id="9760358at2"/>
<feature type="transmembrane region" description="Helical" evidence="7">
    <location>
        <begin position="142"/>
        <end position="161"/>
    </location>
</feature>
<dbReference type="GO" id="GO:0016887">
    <property type="term" value="F:ATP hydrolysis activity"/>
    <property type="evidence" value="ECO:0007669"/>
    <property type="project" value="InterPro"/>
</dbReference>
<dbReference type="STRING" id="1168034.FH5T_16350"/>
<feature type="transmembrane region" description="Helical" evidence="7">
    <location>
        <begin position="167"/>
        <end position="186"/>
    </location>
</feature>
<dbReference type="EMBL" id="FOHT01000023">
    <property type="protein sequence ID" value="SET78264.1"/>
    <property type="molecule type" value="Genomic_DNA"/>
</dbReference>
<dbReference type="GO" id="GO:0005886">
    <property type="term" value="C:plasma membrane"/>
    <property type="evidence" value="ECO:0007669"/>
    <property type="project" value="UniProtKB-SubCell"/>
</dbReference>
<dbReference type="AlphaFoldDB" id="X5E257"/>
<dbReference type="CDD" id="cd18542">
    <property type="entry name" value="ABC_6TM_YknU_like"/>
    <property type="match status" value="1"/>
</dbReference>
<dbReference type="PANTHER" id="PTHR43394:SF1">
    <property type="entry name" value="ATP-BINDING CASSETTE SUB-FAMILY B MEMBER 10, MITOCHONDRIAL"/>
    <property type="match status" value="1"/>
</dbReference>
<reference evidence="10 12" key="1">
    <citation type="submission" date="2014-03" db="EMBL/GenBank/DDBJ databases">
        <title>Complete genome sequence of a deeply braunched marine Bacteroidia bacterium Draconibacterium orientale type strain FH5T.</title>
        <authorList>
            <person name="Li X."/>
            <person name="Wang X."/>
            <person name="Xie Z."/>
            <person name="Du Z."/>
            <person name="Chen G."/>
        </authorList>
    </citation>
    <scope>NUCLEOTIDE SEQUENCE [LARGE SCALE GENOMIC DNA]</scope>
    <source>
        <strain evidence="10 12">FH5</strain>
    </source>
</reference>
<dbReference type="SUPFAM" id="SSF52540">
    <property type="entry name" value="P-loop containing nucleoside triphosphate hydrolases"/>
    <property type="match status" value="1"/>
</dbReference>
<name>X5E257_9BACT</name>
<keyword evidence="12" id="KW-1185">Reference proteome</keyword>
<evidence type="ECO:0000256" key="3">
    <source>
        <dbReference type="ARBA" id="ARBA00022741"/>
    </source>
</evidence>
<dbReference type="Proteomes" id="UP000023772">
    <property type="component" value="Chromosome"/>
</dbReference>
<proteinExistence type="predicted"/>
<dbReference type="Pfam" id="PF00005">
    <property type="entry name" value="ABC_tran"/>
    <property type="match status" value="1"/>
</dbReference>
<feature type="domain" description="ABC transmembrane type-1" evidence="9">
    <location>
        <begin position="31"/>
        <end position="310"/>
    </location>
</feature>
<keyword evidence="6 7" id="KW-0472">Membrane</keyword>
<dbReference type="KEGG" id="dori:FH5T_16350"/>
<keyword evidence="2 7" id="KW-0812">Transmembrane</keyword>
<protein>
    <submittedName>
        <fullName evidence="10">ABC transporter ATP-binding protein</fullName>
    </submittedName>
    <submittedName>
        <fullName evidence="11">ATP-binding cassette, subfamily B</fullName>
    </submittedName>
</protein>
<sequence length="584" mass="64004">MRKTQQKKGTEGKQRAGLFQVLGPYKALVTALIIMALAGSGINLLIPRIIARGIDSFTANQFDAKTVITEFILAASGIFIFTFLQGVVQTLAAEKVAKDLRNKLSDKISKQSYSFILKANPSKLLTNLTSDMDSVKMFVSQAFVSIISSLFIIVGVAVLLISINWKLALAVLTIVPILSVAFYLVFKKVKVLFKLSREVIDALNRVINESILGSALIRVLNSQQPEILKFAEKNVESRDLGLAIVRLFSVLIPIVTFVANFAIVIILALGGHYVVLGTLTLGNFAAFNSYVMMLIFPIMMIGFMSNIIASATASYGRIRQVLDAPPPVDEGTVETAITGNIKLQNISLSFDKKPVLKNISFDIKAGSKTAIIGPTAAGKSQLLYLLTNLISPDSGSITIDNIPVKDYSTEVLNRQLGFVFQDNVIFNMSLHENIAFNDQVSDEDLNKAIATAELADFIKTLPDGLNTIVSERGTSLSGGQKQRIMLARALALNPKILLLDDFTSRVDRKTEDKILANIHQNYPELTLLSITQKIAPVTGFDQIILLMEGEVVASGNHERLKEHSPEYIQIYNSQKSTSHYETSM</sequence>
<dbReference type="EMBL" id="CP007451">
    <property type="protein sequence ID" value="AHW60671.1"/>
    <property type="molecule type" value="Genomic_DNA"/>
</dbReference>
<feature type="transmembrane region" description="Helical" evidence="7">
    <location>
        <begin position="27"/>
        <end position="51"/>
    </location>
</feature>
<dbReference type="PROSITE" id="PS50929">
    <property type="entry name" value="ABC_TM1F"/>
    <property type="match status" value="1"/>
</dbReference>
<evidence type="ECO:0000256" key="5">
    <source>
        <dbReference type="ARBA" id="ARBA00022989"/>
    </source>
</evidence>
<gene>
    <name evidence="10" type="ORF">FH5T_16350</name>
    <name evidence="11" type="ORF">SAMN05444285_12332</name>
</gene>
<dbReference type="GO" id="GO:0015421">
    <property type="term" value="F:ABC-type oligopeptide transporter activity"/>
    <property type="evidence" value="ECO:0007669"/>
    <property type="project" value="TreeGrafter"/>
</dbReference>
<dbReference type="InterPro" id="IPR003439">
    <property type="entry name" value="ABC_transporter-like_ATP-bd"/>
</dbReference>
<dbReference type="PROSITE" id="PS00211">
    <property type="entry name" value="ABC_TRANSPORTER_1"/>
    <property type="match status" value="1"/>
</dbReference>
<reference evidence="11 13" key="2">
    <citation type="submission" date="2016-10" db="EMBL/GenBank/DDBJ databases">
        <authorList>
            <person name="de Groot N.N."/>
        </authorList>
    </citation>
    <scope>NUCLEOTIDE SEQUENCE [LARGE SCALE GENOMIC DNA]</scope>
    <source>
        <strain evidence="11 13">DSM 25947</strain>
    </source>
</reference>
<dbReference type="InterPro" id="IPR027417">
    <property type="entry name" value="P-loop_NTPase"/>
</dbReference>
<dbReference type="GO" id="GO:0005524">
    <property type="term" value="F:ATP binding"/>
    <property type="evidence" value="ECO:0007669"/>
    <property type="project" value="UniProtKB-KW"/>
</dbReference>
<evidence type="ECO:0000313" key="11">
    <source>
        <dbReference type="EMBL" id="SET78264.1"/>
    </source>
</evidence>
<comment type="subcellular location">
    <subcellularLocation>
        <location evidence="1">Cell membrane</location>
        <topology evidence="1">Multi-pass membrane protein</topology>
    </subcellularLocation>
</comment>
<evidence type="ECO:0000256" key="1">
    <source>
        <dbReference type="ARBA" id="ARBA00004651"/>
    </source>
</evidence>
<evidence type="ECO:0000313" key="13">
    <source>
        <dbReference type="Proteomes" id="UP000181981"/>
    </source>
</evidence>
<evidence type="ECO:0000313" key="12">
    <source>
        <dbReference type="Proteomes" id="UP000023772"/>
    </source>
</evidence>
<dbReference type="SMART" id="SM00382">
    <property type="entry name" value="AAA"/>
    <property type="match status" value="1"/>
</dbReference>
<dbReference type="InterPro" id="IPR011527">
    <property type="entry name" value="ABC1_TM_dom"/>
</dbReference>
<organism evidence="11 13">
    <name type="scientific">Draconibacterium orientale</name>
    <dbReference type="NCBI Taxonomy" id="1168034"/>
    <lineage>
        <taxon>Bacteria</taxon>
        <taxon>Pseudomonadati</taxon>
        <taxon>Bacteroidota</taxon>
        <taxon>Bacteroidia</taxon>
        <taxon>Marinilabiliales</taxon>
        <taxon>Prolixibacteraceae</taxon>
        <taxon>Draconibacterium</taxon>
    </lineage>
</organism>
<dbReference type="Gene3D" id="1.20.1560.10">
    <property type="entry name" value="ABC transporter type 1, transmembrane domain"/>
    <property type="match status" value="1"/>
</dbReference>
<dbReference type="PANTHER" id="PTHR43394">
    <property type="entry name" value="ATP-DEPENDENT PERMEASE MDL1, MITOCHONDRIAL"/>
    <property type="match status" value="1"/>
</dbReference>
<dbReference type="Pfam" id="PF00664">
    <property type="entry name" value="ABC_membrane"/>
    <property type="match status" value="1"/>
</dbReference>
<evidence type="ECO:0000256" key="4">
    <source>
        <dbReference type="ARBA" id="ARBA00022840"/>
    </source>
</evidence>
<dbReference type="HOGENOM" id="CLU_000604_84_3_10"/>
<feature type="domain" description="ABC transporter" evidence="8">
    <location>
        <begin position="341"/>
        <end position="573"/>
    </location>
</feature>
<keyword evidence="3" id="KW-0547">Nucleotide-binding</keyword>
<dbReference type="Gene3D" id="3.40.50.300">
    <property type="entry name" value="P-loop containing nucleotide triphosphate hydrolases"/>
    <property type="match status" value="1"/>
</dbReference>
<dbReference type="Proteomes" id="UP000181981">
    <property type="component" value="Unassembled WGS sequence"/>
</dbReference>
<evidence type="ECO:0000256" key="6">
    <source>
        <dbReference type="ARBA" id="ARBA00023136"/>
    </source>
</evidence>
<dbReference type="RefSeq" id="WP_038560756.1">
    <property type="nucleotide sequence ID" value="NZ_FOHT01000023.1"/>
</dbReference>
<dbReference type="eggNOG" id="COG1132">
    <property type="taxonomic scope" value="Bacteria"/>
</dbReference>
<dbReference type="PROSITE" id="PS50893">
    <property type="entry name" value="ABC_TRANSPORTER_2"/>
    <property type="match status" value="1"/>
</dbReference>
<dbReference type="InterPro" id="IPR003593">
    <property type="entry name" value="AAA+_ATPase"/>
</dbReference>
<keyword evidence="5 7" id="KW-1133">Transmembrane helix</keyword>
<evidence type="ECO:0000313" key="10">
    <source>
        <dbReference type="EMBL" id="AHW60671.1"/>
    </source>
</evidence>
<evidence type="ECO:0000256" key="7">
    <source>
        <dbReference type="SAM" id="Phobius"/>
    </source>
</evidence>
<evidence type="ECO:0000259" key="9">
    <source>
        <dbReference type="PROSITE" id="PS50929"/>
    </source>
</evidence>
<dbReference type="InterPro" id="IPR017871">
    <property type="entry name" value="ABC_transporter-like_CS"/>
</dbReference>
<feature type="transmembrane region" description="Helical" evidence="7">
    <location>
        <begin position="290"/>
        <end position="309"/>
    </location>
</feature>
<dbReference type="SUPFAM" id="SSF90123">
    <property type="entry name" value="ABC transporter transmembrane region"/>
    <property type="match status" value="1"/>
</dbReference>
<feature type="transmembrane region" description="Helical" evidence="7">
    <location>
        <begin position="247"/>
        <end position="270"/>
    </location>
</feature>
<keyword evidence="4 11" id="KW-0067">ATP-binding</keyword>
<evidence type="ECO:0000256" key="2">
    <source>
        <dbReference type="ARBA" id="ARBA00022692"/>
    </source>
</evidence>